<dbReference type="PANTHER" id="PTHR43806:SF65">
    <property type="entry name" value="SERINE PROTEASE APRX"/>
    <property type="match status" value="1"/>
</dbReference>
<dbReference type="InterPro" id="IPR023828">
    <property type="entry name" value="Peptidase_S8_Ser-AS"/>
</dbReference>
<reference evidence="9" key="1">
    <citation type="submission" date="2022-08" db="EMBL/GenBank/DDBJ databases">
        <title>Polycladomyces zharkentsis sp. nov., a novel thermophilic CMC and starch-degrading bacterium isolated from a geothermal spring in Kazakhstan.</title>
        <authorList>
            <person name="Mashzhan A."/>
            <person name="Kistaubaeva A."/>
            <person name="Javier-Lopez R."/>
            <person name="Birkeland N.-K."/>
        </authorList>
    </citation>
    <scope>NUCLEOTIDE SEQUENCE</scope>
    <source>
        <strain evidence="9">KSR 13</strain>
    </source>
</reference>
<dbReference type="InterPro" id="IPR015500">
    <property type="entry name" value="Peptidase_S8_subtilisin-rel"/>
</dbReference>
<dbReference type="PROSITE" id="PS51892">
    <property type="entry name" value="SUBTILASE"/>
    <property type="match status" value="1"/>
</dbReference>
<keyword evidence="7" id="KW-0732">Signal</keyword>
<evidence type="ECO:0000256" key="3">
    <source>
        <dbReference type="ARBA" id="ARBA00022801"/>
    </source>
</evidence>
<dbReference type="PROSITE" id="PS00137">
    <property type="entry name" value="SUBTILASE_HIS"/>
    <property type="match status" value="1"/>
</dbReference>
<evidence type="ECO:0000313" key="9">
    <source>
        <dbReference type="EMBL" id="MDN4592334.1"/>
    </source>
</evidence>
<dbReference type="Proteomes" id="UP001174196">
    <property type="component" value="Unassembled WGS sequence"/>
</dbReference>
<feature type="chain" id="PRO_5046118662" evidence="7">
    <location>
        <begin position="28"/>
        <end position="445"/>
    </location>
</feature>
<dbReference type="EMBL" id="JANRHH010000001">
    <property type="protein sequence ID" value="MDN4592334.1"/>
    <property type="molecule type" value="Genomic_DNA"/>
</dbReference>
<dbReference type="Gene3D" id="3.40.50.200">
    <property type="entry name" value="Peptidase S8/S53 domain"/>
    <property type="match status" value="1"/>
</dbReference>
<evidence type="ECO:0000313" key="10">
    <source>
        <dbReference type="Proteomes" id="UP001174196"/>
    </source>
</evidence>
<dbReference type="InterPro" id="IPR022398">
    <property type="entry name" value="Peptidase_S8_His-AS"/>
</dbReference>
<keyword evidence="4 5" id="KW-0720">Serine protease</keyword>
<feature type="domain" description="Peptidase S8/S53" evidence="8">
    <location>
        <begin position="137"/>
        <end position="424"/>
    </location>
</feature>
<organism evidence="9 10">
    <name type="scientific">Polycladomyces subterraneus</name>
    <dbReference type="NCBI Taxonomy" id="1016997"/>
    <lineage>
        <taxon>Bacteria</taxon>
        <taxon>Bacillati</taxon>
        <taxon>Bacillota</taxon>
        <taxon>Bacilli</taxon>
        <taxon>Bacillales</taxon>
        <taxon>Thermoactinomycetaceae</taxon>
        <taxon>Polycladomyces</taxon>
    </lineage>
</organism>
<keyword evidence="2 5" id="KW-0645">Protease</keyword>
<feature type="active site" description="Charge relay system" evidence="5">
    <location>
        <position position="194"/>
    </location>
</feature>
<keyword evidence="10" id="KW-1185">Reference proteome</keyword>
<sequence length="445" mass="47628">MRRRMVVVALICLLLMTWMMPVGGTQAASLPKVDPILQNVGQLAKLTDLSRVRAVVTYYDQPTAADVSLLQALGLKIRTFRHLPMVAVEGPYVQLQQLFQRGEIRSIYYDKPLRYLLKDSVPYIGADRVWNNLGYTGKGVTVAVIDSGIDATHSDLKFGDKTIQNVKMLLGNSLFGGDTVYLENVQNTDTTSGHGTHVSGIIAGNGTASDGTYKGVAPGAKLVGIGTGEAITIIWALEAFDYVLEKKDTYHIRVISNSWGTSGDYDPNDPINVASKKAHDAGMVVVFAAGNEGPDNNTLNPYSVAPWVIGVAAGTKDGKLADFSSRGVPGDPLLHPTITAPGVDIVSTRSATGLVLNLLGTKKDVQYIPPQYLPYYTTASGTSMATPHISGVTALMLEANPQLTPDQVKNLLVQTARPMSGYQKYQVGAGYVDAYQAVVAAKNAP</sequence>
<proteinExistence type="inferred from homology"/>
<protein>
    <submittedName>
        <fullName evidence="9">S8 family serine peptidase</fullName>
    </submittedName>
</protein>
<dbReference type="PANTHER" id="PTHR43806">
    <property type="entry name" value="PEPTIDASE S8"/>
    <property type="match status" value="1"/>
</dbReference>
<comment type="similarity">
    <text evidence="1 5 6">Belongs to the peptidase S8 family.</text>
</comment>
<feature type="active site" description="Charge relay system" evidence="5">
    <location>
        <position position="146"/>
    </location>
</feature>
<evidence type="ECO:0000256" key="2">
    <source>
        <dbReference type="ARBA" id="ARBA00022670"/>
    </source>
</evidence>
<gene>
    <name evidence="9" type="ORF">NWF35_00055</name>
</gene>
<dbReference type="InterPro" id="IPR050131">
    <property type="entry name" value="Peptidase_S8_subtilisin-like"/>
</dbReference>
<comment type="caution">
    <text evidence="9">The sequence shown here is derived from an EMBL/GenBank/DDBJ whole genome shotgun (WGS) entry which is preliminary data.</text>
</comment>
<name>A0ABT8IJI4_9BACL</name>
<dbReference type="InterPro" id="IPR023827">
    <property type="entry name" value="Peptidase_S8_Asp-AS"/>
</dbReference>
<evidence type="ECO:0000256" key="5">
    <source>
        <dbReference type="PROSITE-ProRule" id="PRU01240"/>
    </source>
</evidence>
<dbReference type="PRINTS" id="PR00723">
    <property type="entry name" value="SUBTILISIN"/>
</dbReference>
<dbReference type="RefSeq" id="WP_301237079.1">
    <property type="nucleotide sequence ID" value="NZ_JANRHH010000001.1"/>
</dbReference>
<evidence type="ECO:0000256" key="4">
    <source>
        <dbReference type="ARBA" id="ARBA00022825"/>
    </source>
</evidence>
<keyword evidence="3 5" id="KW-0378">Hydrolase</keyword>
<evidence type="ECO:0000256" key="6">
    <source>
        <dbReference type="RuleBase" id="RU003355"/>
    </source>
</evidence>
<evidence type="ECO:0000256" key="1">
    <source>
        <dbReference type="ARBA" id="ARBA00011073"/>
    </source>
</evidence>
<evidence type="ECO:0000256" key="7">
    <source>
        <dbReference type="SAM" id="SignalP"/>
    </source>
</evidence>
<dbReference type="PROSITE" id="PS00138">
    <property type="entry name" value="SUBTILASE_SER"/>
    <property type="match status" value="1"/>
</dbReference>
<evidence type="ECO:0000259" key="8">
    <source>
        <dbReference type="Pfam" id="PF00082"/>
    </source>
</evidence>
<dbReference type="InterPro" id="IPR000209">
    <property type="entry name" value="Peptidase_S8/S53_dom"/>
</dbReference>
<dbReference type="PROSITE" id="PS00136">
    <property type="entry name" value="SUBTILASE_ASP"/>
    <property type="match status" value="1"/>
</dbReference>
<dbReference type="SUPFAM" id="SSF52743">
    <property type="entry name" value="Subtilisin-like"/>
    <property type="match status" value="1"/>
</dbReference>
<accession>A0ABT8IJI4</accession>
<feature type="signal peptide" evidence="7">
    <location>
        <begin position="1"/>
        <end position="27"/>
    </location>
</feature>
<dbReference type="Pfam" id="PF00082">
    <property type="entry name" value="Peptidase_S8"/>
    <property type="match status" value="1"/>
</dbReference>
<feature type="active site" description="Charge relay system" evidence="5">
    <location>
        <position position="383"/>
    </location>
</feature>
<dbReference type="InterPro" id="IPR036852">
    <property type="entry name" value="Peptidase_S8/S53_dom_sf"/>
</dbReference>